<evidence type="ECO:0000256" key="4">
    <source>
        <dbReference type="SAM" id="Phobius"/>
    </source>
</evidence>
<name>A0A6I1EPA0_9BURK</name>
<dbReference type="Proteomes" id="UP000430564">
    <property type="component" value="Unassembled WGS sequence"/>
</dbReference>
<keyword evidence="3 4" id="KW-0472">Membrane</keyword>
<evidence type="ECO:0000256" key="2">
    <source>
        <dbReference type="ARBA" id="ARBA00022989"/>
    </source>
</evidence>
<proteinExistence type="predicted"/>
<feature type="transmembrane region" description="Helical" evidence="4">
    <location>
        <begin position="341"/>
        <end position="364"/>
    </location>
</feature>
<feature type="transmembrane region" description="Helical" evidence="4">
    <location>
        <begin position="217"/>
        <end position="238"/>
    </location>
</feature>
<reference evidence="5 6" key="1">
    <citation type="submission" date="2019-10" db="EMBL/GenBank/DDBJ databases">
        <title>Genome diversity of Sutterella seckii.</title>
        <authorList>
            <person name="Chaplin A.V."/>
            <person name="Sokolova S.R."/>
            <person name="Mosin K.A."/>
            <person name="Ivanova E.L."/>
            <person name="Kochetkova T.O."/>
            <person name="Goltsov A.Y."/>
            <person name="Trofimov D.Y."/>
            <person name="Efimov B.A."/>
        </authorList>
    </citation>
    <scope>NUCLEOTIDE SEQUENCE [LARGE SCALE GENOMIC DNA]</scope>
    <source>
        <strain evidence="5 6">ASD393</strain>
    </source>
</reference>
<dbReference type="InterPro" id="IPR052524">
    <property type="entry name" value="MFS_Cyanate_Porter"/>
</dbReference>
<keyword evidence="2 4" id="KW-1133">Transmembrane helix</keyword>
<dbReference type="InterPro" id="IPR011701">
    <property type="entry name" value="MFS"/>
</dbReference>
<dbReference type="Pfam" id="PF07690">
    <property type="entry name" value="MFS_1"/>
    <property type="match status" value="1"/>
</dbReference>
<dbReference type="SUPFAM" id="SSF103473">
    <property type="entry name" value="MFS general substrate transporter"/>
    <property type="match status" value="1"/>
</dbReference>
<feature type="transmembrane region" description="Helical" evidence="4">
    <location>
        <begin position="46"/>
        <end position="67"/>
    </location>
</feature>
<feature type="transmembrane region" description="Helical" evidence="4">
    <location>
        <begin position="307"/>
        <end position="329"/>
    </location>
</feature>
<dbReference type="PANTHER" id="PTHR23523:SF2">
    <property type="entry name" value="2-NITROIMIDAZOLE TRANSPORTER"/>
    <property type="match status" value="1"/>
</dbReference>
<dbReference type="InterPro" id="IPR036259">
    <property type="entry name" value="MFS_trans_sf"/>
</dbReference>
<evidence type="ECO:0000256" key="3">
    <source>
        <dbReference type="ARBA" id="ARBA00023136"/>
    </source>
</evidence>
<dbReference type="OrthoDB" id="5317164at2"/>
<dbReference type="Gene3D" id="1.20.1250.20">
    <property type="entry name" value="MFS general substrate transporter like domains"/>
    <property type="match status" value="1"/>
</dbReference>
<dbReference type="EMBL" id="WEHX01000069">
    <property type="protein sequence ID" value="KAB7656609.1"/>
    <property type="molecule type" value="Genomic_DNA"/>
</dbReference>
<evidence type="ECO:0000313" key="5">
    <source>
        <dbReference type="EMBL" id="KAB7656609.1"/>
    </source>
</evidence>
<evidence type="ECO:0000256" key="1">
    <source>
        <dbReference type="ARBA" id="ARBA00022692"/>
    </source>
</evidence>
<sequence>MARLISAAAGGFLLAAFLSVTFVMRGPVTAVGPLAHEICEAMQVGWDAYGTLSALPIAAFGVFSFAAPALVRRFGLWGGIAAAIAVLFAGAVLRMMTNWSVLLAATLLVGAGIAILNVLMPVVVKTVWAQKSGPMMGLYTGVIGSSGAVGGLLAAPLLTLSGSLAVPFGFWALASGVALLCWSLARRQPGAEAMATAGSSRNEDKKSAFSAMLSDPLAWALTAVMGLQSLTIYTAAAWMPPFWQSLGMSAPETGFWIFVYLLSGLPASVFTPRFMKLVGNDAVSGIILSVVYLAGLLGWIAGGVWLFPASVAAGASQGAMLSVAFLLMAQKSSDMRRMLGISSMAQGIGYLGAGCGPWIFAMLYEQTGAWTLPFVFFGAVLALWGLAVVASSFRERLN</sequence>
<feature type="transmembrane region" description="Helical" evidence="4">
    <location>
        <begin position="136"/>
        <end position="158"/>
    </location>
</feature>
<protein>
    <submittedName>
        <fullName evidence="5">MFS transporter</fullName>
    </submittedName>
</protein>
<accession>A0A6I1EPA0</accession>
<dbReference type="RefSeq" id="WP_152158767.1">
    <property type="nucleotide sequence ID" value="NZ_WEHX01000069.1"/>
</dbReference>
<organism evidence="5 6">
    <name type="scientific">Sutterella seckii</name>
    <dbReference type="NCBI Taxonomy" id="1944635"/>
    <lineage>
        <taxon>Bacteria</taxon>
        <taxon>Pseudomonadati</taxon>
        <taxon>Pseudomonadota</taxon>
        <taxon>Betaproteobacteria</taxon>
        <taxon>Burkholderiales</taxon>
        <taxon>Sutterellaceae</taxon>
        <taxon>Sutterella</taxon>
    </lineage>
</organism>
<feature type="transmembrane region" description="Helical" evidence="4">
    <location>
        <begin position="99"/>
        <end position="124"/>
    </location>
</feature>
<dbReference type="GO" id="GO:0022857">
    <property type="term" value="F:transmembrane transporter activity"/>
    <property type="evidence" value="ECO:0007669"/>
    <property type="project" value="InterPro"/>
</dbReference>
<comment type="caution">
    <text evidence="5">The sequence shown here is derived from an EMBL/GenBank/DDBJ whole genome shotgun (WGS) entry which is preliminary data.</text>
</comment>
<evidence type="ECO:0000313" key="6">
    <source>
        <dbReference type="Proteomes" id="UP000430564"/>
    </source>
</evidence>
<keyword evidence="1 4" id="KW-0812">Transmembrane</keyword>
<feature type="transmembrane region" description="Helical" evidence="4">
    <location>
        <begin position="253"/>
        <end position="270"/>
    </location>
</feature>
<feature type="transmembrane region" description="Helical" evidence="4">
    <location>
        <begin position="74"/>
        <end position="93"/>
    </location>
</feature>
<feature type="transmembrane region" description="Helical" evidence="4">
    <location>
        <begin position="282"/>
        <end position="301"/>
    </location>
</feature>
<dbReference type="PANTHER" id="PTHR23523">
    <property type="match status" value="1"/>
</dbReference>
<feature type="transmembrane region" description="Helical" evidence="4">
    <location>
        <begin position="164"/>
        <end position="185"/>
    </location>
</feature>
<dbReference type="AlphaFoldDB" id="A0A6I1EPA0"/>
<gene>
    <name evidence="5" type="ORF">GBM95_08845</name>
</gene>
<feature type="transmembrane region" description="Helical" evidence="4">
    <location>
        <begin position="370"/>
        <end position="393"/>
    </location>
</feature>